<sequence>MNPFQFTRVTDPKAAISAIIKESGTYFLAGGTNLIDLMKREVIIPQRLVDINKLPLATIEQTSSGLRIGALAKNSAVADNELVKKQFPLLSMALNAGASAQLRNMATVGGNMMQRTRCSYFYDNSMPCNKRSPVQAGGAAFRPDKGQVNGPTGCGALGGHNRMHAIFGGSAKCIAVHPSDMCIALVALDATVNISGPKGDRKIPFSEFHRLPGDMPQKDNTLQPGELIMSVDLPMNGFAENSHYLKVRDRASYAFALVSVGAGVKMQGNTIQDVRLAMGGVAHKPWRLTAAEQFLKGKPATEANFKQAAALAMKGAKGYGENDFKLTLAPNSIVDALRTATKTA</sequence>
<dbReference type="SMART" id="SM01092">
    <property type="entry name" value="CO_deh_flav_C"/>
    <property type="match status" value="1"/>
</dbReference>
<keyword evidence="1" id="KW-0274">FAD</keyword>
<accession>A0A7G5GXL5</accession>
<dbReference type="InterPro" id="IPR016169">
    <property type="entry name" value="FAD-bd_PCMH_sub2"/>
</dbReference>
<dbReference type="InterPro" id="IPR051312">
    <property type="entry name" value="Diverse_Substr_Oxidored"/>
</dbReference>
<dbReference type="Gene3D" id="3.30.43.10">
    <property type="entry name" value="Uridine Diphospho-n-acetylenolpyruvylglucosamine Reductase, domain 2"/>
    <property type="match status" value="1"/>
</dbReference>
<dbReference type="PROSITE" id="PS51387">
    <property type="entry name" value="FAD_PCMH"/>
    <property type="match status" value="1"/>
</dbReference>
<evidence type="ECO:0000313" key="3">
    <source>
        <dbReference type="EMBL" id="QMW03607.1"/>
    </source>
</evidence>
<dbReference type="KEGG" id="sfol:H3H32_01160"/>
<dbReference type="Pfam" id="PF03450">
    <property type="entry name" value="CO_deh_flav_C"/>
    <property type="match status" value="1"/>
</dbReference>
<dbReference type="GO" id="GO:0071949">
    <property type="term" value="F:FAD binding"/>
    <property type="evidence" value="ECO:0007669"/>
    <property type="project" value="InterPro"/>
</dbReference>
<dbReference type="SUPFAM" id="SSF56176">
    <property type="entry name" value="FAD-binding/transporter-associated domain-like"/>
    <property type="match status" value="1"/>
</dbReference>
<dbReference type="GO" id="GO:0016491">
    <property type="term" value="F:oxidoreductase activity"/>
    <property type="evidence" value="ECO:0007669"/>
    <property type="project" value="InterPro"/>
</dbReference>
<dbReference type="InterPro" id="IPR016166">
    <property type="entry name" value="FAD-bd_PCMH"/>
</dbReference>
<keyword evidence="4" id="KW-1185">Reference proteome</keyword>
<dbReference type="InterPro" id="IPR036683">
    <property type="entry name" value="CO_DH_flav_C_dom_sf"/>
</dbReference>
<proteinExistence type="predicted"/>
<evidence type="ECO:0000256" key="1">
    <source>
        <dbReference type="ARBA" id="ARBA00022827"/>
    </source>
</evidence>
<keyword evidence="1" id="KW-0285">Flavoprotein</keyword>
<feature type="domain" description="FAD-binding PCMH-type" evidence="2">
    <location>
        <begin position="1"/>
        <end position="238"/>
    </location>
</feature>
<dbReference type="Gene3D" id="3.30.465.10">
    <property type="match status" value="2"/>
</dbReference>
<gene>
    <name evidence="3" type="ORF">H3H32_01160</name>
</gene>
<organism evidence="3 4">
    <name type="scientific">Spirosoma foliorum</name>
    <dbReference type="NCBI Taxonomy" id="2710596"/>
    <lineage>
        <taxon>Bacteria</taxon>
        <taxon>Pseudomonadati</taxon>
        <taxon>Bacteroidota</taxon>
        <taxon>Cytophagia</taxon>
        <taxon>Cytophagales</taxon>
        <taxon>Cytophagaceae</taxon>
        <taxon>Spirosoma</taxon>
    </lineage>
</organism>
<dbReference type="InterPro" id="IPR005107">
    <property type="entry name" value="CO_DH_flav_C"/>
</dbReference>
<dbReference type="Pfam" id="PF00941">
    <property type="entry name" value="FAD_binding_5"/>
    <property type="match status" value="1"/>
</dbReference>
<dbReference type="SUPFAM" id="SSF55447">
    <property type="entry name" value="CO dehydrogenase flavoprotein C-terminal domain-like"/>
    <property type="match status" value="1"/>
</dbReference>
<protein>
    <submittedName>
        <fullName evidence="3">Xanthine dehydrogenase family protein subunit M</fullName>
    </submittedName>
</protein>
<dbReference type="Proteomes" id="UP000515369">
    <property type="component" value="Chromosome"/>
</dbReference>
<evidence type="ECO:0000313" key="4">
    <source>
        <dbReference type="Proteomes" id="UP000515369"/>
    </source>
</evidence>
<dbReference type="RefSeq" id="WP_182460864.1">
    <property type="nucleotide sequence ID" value="NZ_CP059732.1"/>
</dbReference>
<dbReference type="Gene3D" id="3.30.390.50">
    <property type="entry name" value="CO dehydrogenase flavoprotein, C-terminal domain"/>
    <property type="match status" value="1"/>
</dbReference>
<dbReference type="AlphaFoldDB" id="A0A7G5GXL5"/>
<dbReference type="InterPro" id="IPR016167">
    <property type="entry name" value="FAD-bd_PCMH_sub1"/>
</dbReference>
<dbReference type="InterPro" id="IPR002346">
    <property type="entry name" value="Mopterin_DH_FAD-bd"/>
</dbReference>
<reference evidence="3 4" key="1">
    <citation type="submission" date="2020-07" db="EMBL/GenBank/DDBJ databases">
        <title>Spirosoma foliorum sp. nov., isolated from the leaves on the Nejang mountain Korea, Republic of.</title>
        <authorList>
            <person name="Ho H."/>
            <person name="Lee Y.-J."/>
            <person name="Nurcahyanto D.-A."/>
            <person name="Kim S.-G."/>
        </authorList>
    </citation>
    <scope>NUCLEOTIDE SEQUENCE [LARGE SCALE GENOMIC DNA]</scope>
    <source>
        <strain evidence="3 4">PL0136</strain>
    </source>
</reference>
<dbReference type="InterPro" id="IPR036318">
    <property type="entry name" value="FAD-bd_PCMH-like_sf"/>
</dbReference>
<name>A0A7G5GXL5_9BACT</name>
<evidence type="ECO:0000259" key="2">
    <source>
        <dbReference type="PROSITE" id="PS51387"/>
    </source>
</evidence>
<dbReference type="PANTHER" id="PTHR42659:SF1">
    <property type="entry name" value="OXIDOREDUCTASE"/>
    <property type="match status" value="1"/>
</dbReference>
<dbReference type="EMBL" id="CP059732">
    <property type="protein sequence ID" value="QMW03607.1"/>
    <property type="molecule type" value="Genomic_DNA"/>
</dbReference>
<dbReference type="PANTHER" id="PTHR42659">
    <property type="entry name" value="XANTHINE DEHYDROGENASE SUBUNIT C-RELATED"/>
    <property type="match status" value="1"/>
</dbReference>